<keyword evidence="6 8" id="KW-0539">Nucleus</keyword>
<evidence type="ECO:0000313" key="11">
    <source>
        <dbReference type="Proteomes" id="UP000195402"/>
    </source>
</evidence>
<reference evidence="10 11" key="1">
    <citation type="journal article" date="2017" name="Mol. Plant">
        <title>The Genome of Medicinal Plant Macleaya cordata Provides New Insights into Benzylisoquinoline Alkaloids Metabolism.</title>
        <authorList>
            <person name="Liu X."/>
            <person name="Liu Y."/>
            <person name="Huang P."/>
            <person name="Ma Y."/>
            <person name="Qing Z."/>
            <person name="Tang Q."/>
            <person name="Cao H."/>
            <person name="Cheng P."/>
            <person name="Zheng Y."/>
            <person name="Yuan Z."/>
            <person name="Zhou Y."/>
            <person name="Liu J."/>
            <person name="Tang Z."/>
            <person name="Zhuo Y."/>
            <person name="Zhang Y."/>
            <person name="Yu L."/>
            <person name="Huang J."/>
            <person name="Yang P."/>
            <person name="Peng Q."/>
            <person name="Zhang J."/>
            <person name="Jiang W."/>
            <person name="Zhang Z."/>
            <person name="Lin K."/>
            <person name="Ro D.K."/>
            <person name="Chen X."/>
            <person name="Xiong X."/>
            <person name="Shang Y."/>
            <person name="Huang S."/>
            <person name="Zeng J."/>
        </authorList>
    </citation>
    <scope>NUCLEOTIDE SEQUENCE [LARGE SCALE GENOMIC DNA]</scope>
    <source>
        <strain evidence="11">cv. BLH2017</strain>
        <tissue evidence="10">Root</tissue>
    </source>
</reference>
<name>A0A200QEL0_MACCD</name>
<evidence type="ECO:0000256" key="5">
    <source>
        <dbReference type="ARBA" id="ARBA00023163"/>
    </source>
</evidence>
<evidence type="ECO:0000256" key="2">
    <source>
        <dbReference type="ARBA" id="ARBA00023015"/>
    </source>
</evidence>
<dbReference type="OMA" id="PRQDFRF"/>
<evidence type="ECO:0000256" key="3">
    <source>
        <dbReference type="ARBA" id="ARBA00023125"/>
    </source>
</evidence>
<protein>
    <recommendedName>
        <fullName evidence="8">Nuclear transcription factor Y subunit</fullName>
    </recommendedName>
</protein>
<comment type="similarity">
    <text evidence="8">Belongs to the NFYA/HAP2 subunit family.</text>
</comment>
<feature type="compositionally biased region" description="Polar residues" evidence="9">
    <location>
        <begin position="245"/>
        <end position="279"/>
    </location>
</feature>
<evidence type="ECO:0000256" key="4">
    <source>
        <dbReference type="ARBA" id="ARBA00023159"/>
    </source>
</evidence>
<evidence type="ECO:0000256" key="7">
    <source>
        <dbReference type="ARBA" id="ARBA00025911"/>
    </source>
</evidence>
<keyword evidence="5 8" id="KW-0804">Transcription</keyword>
<feature type="compositionally biased region" description="Low complexity" evidence="9">
    <location>
        <begin position="280"/>
        <end position="292"/>
    </location>
</feature>
<dbReference type="PROSITE" id="PS00686">
    <property type="entry name" value="NFYA_HAP2_1"/>
    <property type="match status" value="1"/>
</dbReference>
<dbReference type="EMBL" id="MVGT01002234">
    <property type="protein sequence ID" value="OVA08906.1"/>
    <property type="molecule type" value="Genomic_DNA"/>
</dbReference>
<gene>
    <name evidence="10" type="ORF">BVC80_901g25</name>
</gene>
<evidence type="ECO:0000256" key="1">
    <source>
        <dbReference type="ARBA" id="ARBA00004123"/>
    </source>
</evidence>
<comment type="caution">
    <text evidence="10">The sequence shown here is derived from an EMBL/GenBank/DDBJ whole genome shotgun (WGS) entry which is preliminary data.</text>
</comment>
<dbReference type="Proteomes" id="UP000195402">
    <property type="component" value="Unassembled WGS sequence"/>
</dbReference>
<dbReference type="PRINTS" id="PR00616">
    <property type="entry name" value="CCAATSUBUNTB"/>
</dbReference>
<dbReference type="GO" id="GO:0016602">
    <property type="term" value="C:CCAAT-binding factor complex"/>
    <property type="evidence" value="ECO:0007669"/>
    <property type="project" value="InterPro"/>
</dbReference>
<dbReference type="Pfam" id="PF02045">
    <property type="entry name" value="CBFB_NFYA"/>
    <property type="match status" value="1"/>
</dbReference>
<feature type="region of interest" description="Disordered" evidence="9">
    <location>
        <begin position="64"/>
        <end position="96"/>
    </location>
</feature>
<keyword evidence="11" id="KW-1185">Reference proteome</keyword>
<evidence type="ECO:0000313" key="10">
    <source>
        <dbReference type="EMBL" id="OVA08906.1"/>
    </source>
</evidence>
<sequence length="334" mass="36427">MQDISKKDSDQSSTYSISHGAVSCPIWWTSAGSQIPQSCLSKSVSLNMDSSHQDCRSVKQLGFQLQDQDSSSTQSTGQSHHEMSNMRGSNPNGQSISVQSEDVETYAKQADGHMKSVLSLGTPEFVQVDYTQSVARLPYPYVDPYFGGLLASYGPQAIIHPQVMGMTTARVPLPLDLAENEPMYVNAKQYRAILRRRQSRAKLEAQNKLIKDRKPYLHESRHLHALKRARGSGGRFLNTKKLEGSKQNPASNGHNTSNSALLQLGGNLSESEFSNTGGASTTSCSDVTTSSNSDNIFRQQDLRFSGYPHLGGTVQDGGGGIMCNGSRHRVPVTQ</sequence>
<dbReference type="GO" id="GO:0003677">
    <property type="term" value="F:DNA binding"/>
    <property type="evidence" value="ECO:0007669"/>
    <property type="project" value="UniProtKB-KW"/>
</dbReference>
<accession>A0A200QEL0</accession>
<keyword evidence="2 8" id="KW-0805">Transcription regulation</keyword>
<dbReference type="PROSITE" id="PS51257">
    <property type="entry name" value="PROKAR_LIPOPROTEIN"/>
    <property type="match status" value="1"/>
</dbReference>
<dbReference type="Gene3D" id="6.10.250.2430">
    <property type="match status" value="1"/>
</dbReference>
<keyword evidence="4" id="KW-0010">Activator</keyword>
<dbReference type="AlphaFoldDB" id="A0A200QEL0"/>
<dbReference type="PROSITE" id="PS51152">
    <property type="entry name" value="NFYA_HAP2_2"/>
    <property type="match status" value="1"/>
</dbReference>
<feature type="region of interest" description="Disordered" evidence="9">
    <location>
        <begin position="234"/>
        <end position="292"/>
    </location>
</feature>
<feature type="compositionally biased region" description="Low complexity" evidence="9">
    <location>
        <begin position="64"/>
        <end position="78"/>
    </location>
</feature>
<proteinExistence type="inferred from homology"/>
<dbReference type="InterPro" id="IPR001289">
    <property type="entry name" value="NFYA"/>
</dbReference>
<dbReference type="InterPro" id="IPR018362">
    <property type="entry name" value="CCAAT-binding_factor_CS"/>
</dbReference>
<dbReference type="SMART" id="SM00521">
    <property type="entry name" value="CBF"/>
    <property type="match status" value="1"/>
</dbReference>
<dbReference type="GO" id="GO:0003700">
    <property type="term" value="F:DNA-binding transcription factor activity"/>
    <property type="evidence" value="ECO:0007669"/>
    <property type="project" value="UniProtKB-UniRule"/>
</dbReference>
<evidence type="ECO:0000256" key="8">
    <source>
        <dbReference type="RuleBase" id="RU367155"/>
    </source>
</evidence>
<feature type="compositionally biased region" description="Polar residues" evidence="9">
    <location>
        <begin position="86"/>
        <end position="96"/>
    </location>
</feature>
<dbReference type="PANTHER" id="PTHR12632">
    <property type="entry name" value="TRANSCRIPTION FACTOR NF-Y ALPHA-RELATED"/>
    <property type="match status" value="1"/>
</dbReference>
<keyword evidence="3 8" id="KW-0238">DNA-binding</keyword>
<dbReference type="STRING" id="56857.A0A200QEL0"/>
<evidence type="ECO:0000256" key="9">
    <source>
        <dbReference type="SAM" id="MobiDB-lite"/>
    </source>
</evidence>
<dbReference type="FunCoup" id="A0A200QEL0">
    <property type="interactions" value="87"/>
</dbReference>
<organism evidence="10 11">
    <name type="scientific">Macleaya cordata</name>
    <name type="common">Five-seeded plume-poppy</name>
    <name type="synonym">Bocconia cordata</name>
    <dbReference type="NCBI Taxonomy" id="56857"/>
    <lineage>
        <taxon>Eukaryota</taxon>
        <taxon>Viridiplantae</taxon>
        <taxon>Streptophyta</taxon>
        <taxon>Embryophyta</taxon>
        <taxon>Tracheophyta</taxon>
        <taxon>Spermatophyta</taxon>
        <taxon>Magnoliopsida</taxon>
        <taxon>Ranunculales</taxon>
        <taxon>Papaveraceae</taxon>
        <taxon>Papaveroideae</taxon>
        <taxon>Macleaya</taxon>
    </lineage>
</organism>
<comment type="subcellular location">
    <subcellularLocation>
        <location evidence="1 8">Nucleus</location>
    </subcellularLocation>
</comment>
<dbReference type="InParanoid" id="A0A200QEL0"/>
<comment type="function">
    <text evidence="8">Component of the sequence-specific heterotrimeric transcription factor (NF-Y) which specifically recognizes a 5'-CCAAT-3' box motif found in the promoters of its target genes.</text>
</comment>
<evidence type="ECO:0000256" key="6">
    <source>
        <dbReference type="ARBA" id="ARBA00023242"/>
    </source>
</evidence>
<dbReference type="OrthoDB" id="1097733at2759"/>
<comment type="subunit">
    <text evidence="7">Heterotrimeric transcription factor composed of three components, NF-YA, NF-YB and NF-YC. NF-YB and NF-YC must interact and dimerize for NF-YA association and DNA binding.</text>
</comment>